<proteinExistence type="predicted"/>
<dbReference type="EMBL" id="VFOZ01000001">
    <property type="protein sequence ID" value="TQL99819.1"/>
    <property type="molecule type" value="Genomic_DNA"/>
</dbReference>
<reference evidence="1 2" key="1">
    <citation type="submission" date="2019-06" db="EMBL/GenBank/DDBJ databases">
        <title>Sequencing the genomes of 1000 actinobacteria strains.</title>
        <authorList>
            <person name="Klenk H.-P."/>
        </authorList>
    </citation>
    <scope>NUCLEOTIDE SEQUENCE [LARGE SCALE GENOMIC DNA]</scope>
    <source>
        <strain evidence="1 2">DSM 102200</strain>
    </source>
</reference>
<protein>
    <submittedName>
        <fullName evidence="1">Uncharacterized protein</fullName>
    </submittedName>
</protein>
<dbReference type="RefSeq" id="WP_185792421.1">
    <property type="nucleotide sequence ID" value="NZ_VFOZ01000001.1"/>
</dbReference>
<sequence>MGELTTTIHQRLTDAYESLRVAHDTGDDLLVEAQRAEIDDLRRTAASHGIDVPRCA</sequence>
<dbReference type="AlphaFoldDB" id="A0A543CRU8"/>
<keyword evidence="2" id="KW-1185">Reference proteome</keyword>
<organism evidence="1 2">
    <name type="scientific">Actinoallomurus bryophytorum</name>
    <dbReference type="NCBI Taxonomy" id="1490222"/>
    <lineage>
        <taxon>Bacteria</taxon>
        <taxon>Bacillati</taxon>
        <taxon>Actinomycetota</taxon>
        <taxon>Actinomycetes</taxon>
        <taxon>Streptosporangiales</taxon>
        <taxon>Thermomonosporaceae</taxon>
        <taxon>Actinoallomurus</taxon>
    </lineage>
</organism>
<accession>A0A543CRU8</accession>
<evidence type="ECO:0000313" key="1">
    <source>
        <dbReference type="EMBL" id="TQL99819.1"/>
    </source>
</evidence>
<dbReference type="Proteomes" id="UP000316096">
    <property type="component" value="Unassembled WGS sequence"/>
</dbReference>
<gene>
    <name evidence="1" type="ORF">FB559_5520</name>
</gene>
<comment type="caution">
    <text evidence="1">The sequence shown here is derived from an EMBL/GenBank/DDBJ whole genome shotgun (WGS) entry which is preliminary data.</text>
</comment>
<evidence type="ECO:0000313" key="2">
    <source>
        <dbReference type="Proteomes" id="UP000316096"/>
    </source>
</evidence>
<name>A0A543CRU8_9ACTN</name>